<dbReference type="InterPro" id="IPR019384">
    <property type="entry name" value="FHIP"/>
</dbReference>
<organism evidence="1 2">
    <name type="scientific">Ploceus nigricollis</name>
    <dbReference type="NCBI Taxonomy" id="441696"/>
    <lineage>
        <taxon>Eukaryota</taxon>
        <taxon>Metazoa</taxon>
        <taxon>Chordata</taxon>
        <taxon>Craniata</taxon>
        <taxon>Vertebrata</taxon>
        <taxon>Euteleostomi</taxon>
        <taxon>Archelosauria</taxon>
        <taxon>Archosauria</taxon>
        <taxon>Dinosauria</taxon>
        <taxon>Saurischia</taxon>
        <taxon>Theropoda</taxon>
        <taxon>Coelurosauria</taxon>
        <taxon>Aves</taxon>
        <taxon>Neognathae</taxon>
        <taxon>Neoaves</taxon>
        <taxon>Telluraves</taxon>
        <taxon>Australaves</taxon>
        <taxon>Passeriformes</taxon>
        <taxon>Passeroidea</taxon>
        <taxon>Ploceidae</taxon>
        <taxon>Ploceinae</taxon>
        <taxon>Ploceus</taxon>
    </lineage>
</organism>
<feature type="non-terminal residue" evidence="1">
    <location>
        <position position="1"/>
    </location>
</feature>
<dbReference type="Proteomes" id="UP000539920">
    <property type="component" value="Unassembled WGS sequence"/>
</dbReference>
<name>A0A7L0YIM2_9PASE</name>
<dbReference type="PANTHER" id="PTHR21705:SF9">
    <property type="entry name" value="FHF COMPLEX SUBUNIT HOOK-INTERACTING PROTEIN 2B"/>
    <property type="match status" value="1"/>
</dbReference>
<keyword evidence="2" id="KW-1185">Reference proteome</keyword>
<proteinExistence type="predicted"/>
<reference evidence="1 2" key="1">
    <citation type="submission" date="2019-09" db="EMBL/GenBank/DDBJ databases">
        <title>Bird 10,000 Genomes (B10K) Project - Family phase.</title>
        <authorList>
            <person name="Zhang G."/>
        </authorList>
    </citation>
    <scope>NUCLEOTIDE SEQUENCE [LARGE SCALE GENOMIC DNA]</scope>
    <source>
        <strain evidence="1">B10K-DU-001-79</strain>
        <tissue evidence="1">Muscle</tissue>
    </source>
</reference>
<evidence type="ECO:0000313" key="1">
    <source>
        <dbReference type="EMBL" id="NXM13893.1"/>
    </source>
</evidence>
<sequence length="82" mass="9314">PSVDLLEAFTEHWTGITGYYLEATDESVPARRTDIPWRLRQMSDILGYEERQRPPGDTGPCLECLLQHKLLETLATLAKAEV</sequence>
<accession>A0A7L0YIM2</accession>
<feature type="non-terminal residue" evidence="1">
    <location>
        <position position="82"/>
    </location>
</feature>
<dbReference type="AlphaFoldDB" id="A0A7L0YIM2"/>
<protein>
    <submittedName>
        <fullName evidence="1">F16B2 protein</fullName>
    </submittedName>
</protein>
<comment type="caution">
    <text evidence="1">The sequence shown here is derived from an EMBL/GenBank/DDBJ whole genome shotgun (WGS) entry which is preliminary data.</text>
</comment>
<dbReference type="EMBL" id="VXBC01003926">
    <property type="protein sequence ID" value="NXM13893.1"/>
    <property type="molecule type" value="Genomic_DNA"/>
</dbReference>
<evidence type="ECO:0000313" key="2">
    <source>
        <dbReference type="Proteomes" id="UP000539920"/>
    </source>
</evidence>
<dbReference type="PANTHER" id="PTHR21705">
    <property type="entry name" value="RAI16 PROTEIN-RELATED"/>
    <property type="match status" value="1"/>
</dbReference>
<gene>
    <name evidence="1" type="primary">Fam160b2</name>
    <name evidence="1" type="ORF">PLONIG_R04283</name>
</gene>